<keyword evidence="9" id="KW-0472">Membrane</keyword>
<dbReference type="RefSeq" id="WP_141190140.1">
    <property type="nucleotide sequence ID" value="NZ_JBHUMR010000014.1"/>
</dbReference>
<comment type="subcellular location">
    <subcellularLocation>
        <location evidence="2 12">Cell membrane</location>
        <topology evidence="2 12">Lipid-anchor</topology>
    </subcellularLocation>
</comment>
<evidence type="ECO:0000256" key="7">
    <source>
        <dbReference type="ARBA" id="ARBA00022592"/>
    </source>
</evidence>
<keyword evidence="10 12" id="KW-0564">Palmitate</keyword>
<reference evidence="15" key="1">
    <citation type="journal article" date="2019" name="Int. J. Syst. Evol. Microbiol.">
        <title>The Global Catalogue of Microorganisms (GCM) 10K type strain sequencing project: providing services to taxonomists for standard genome sequencing and annotation.</title>
        <authorList>
            <consortium name="The Broad Institute Genomics Platform"/>
            <consortium name="The Broad Institute Genome Sequencing Center for Infectious Disease"/>
            <person name="Wu L."/>
            <person name="Ma J."/>
        </authorList>
    </citation>
    <scope>NUCLEOTIDE SEQUENCE [LARGE SCALE GENOMIC DNA]</scope>
    <source>
        <strain evidence="15">TISTR 2241</strain>
    </source>
</reference>
<evidence type="ECO:0000256" key="4">
    <source>
        <dbReference type="ARBA" id="ARBA00011529"/>
    </source>
</evidence>
<keyword evidence="8 12" id="KW-0732">Signal</keyword>
<name>A0ABW5PSZ8_9BACI</name>
<comment type="subunit">
    <text evidence="4 12">The complex is composed of two ATP-binding proteins (PstB), two transmembrane proteins (PstC and PstA) and a solute-binding protein (PstS).</text>
</comment>
<comment type="function">
    <text evidence="12">Involved in the system for phosphate transport across the cytoplasmic membrane.</text>
</comment>
<gene>
    <name evidence="14" type="ORF">ACFSTF_12175</name>
</gene>
<dbReference type="PROSITE" id="PS51257">
    <property type="entry name" value="PROKAR_LIPOPROTEIN"/>
    <property type="match status" value="1"/>
</dbReference>
<evidence type="ECO:0000256" key="12">
    <source>
        <dbReference type="RuleBase" id="RU367119"/>
    </source>
</evidence>
<keyword evidence="6 12" id="KW-1003">Cell membrane</keyword>
<proteinExistence type="inferred from homology"/>
<organism evidence="14 15">
    <name type="scientific">Terrilactibacillus laevilacticus</name>
    <dbReference type="NCBI Taxonomy" id="1380157"/>
    <lineage>
        <taxon>Bacteria</taxon>
        <taxon>Bacillati</taxon>
        <taxon>Bacillota</taxon>
        <taxon>Bacilli</taxon>
        <taxon>Bacillales</taxon>
        <taxon>Bacillaceae</taxon>
        <taxon>Terrilactibacillus</taxon>
    </lineage>
</organism>
<accession>A0ABW5PSZ8</accession>
<comment type="similarity">
    <text evidence="3 12">Belongs to the PstS family.</text>
</comment>
<evidence type="ECO:0000256" key="10">
    <source>
        <dbReference type="ARBA" id="ARBA00023139"/>
    </source>
</evidence>
<keyword evidence="15" id="KW-1185">Reference proteome</keyword>
<evidence type="ECO:0000256" key="9">
    <source>
        <dbReference type="ARBA" id="ARBA00023136"/>
    </source>
</evidence>
<dbReference type="InterPro" id="IPR050811">
    <property type="entry name" value="Phosphate_ABC_transporter"/>
</dbReference>
<dbReference type="Proteomes" id="UP001597458">
    <property type="component" value="Unassembled WGS sequence"/>
</dbReference>
<dbReference type="SUPFAM" id="SSF53850">
    <property type="entry name" value="Periplasmic binding protein-like II"/>
    <property type="match status" value="1"/>
</dbReference>
<feature type="signal peptide" evidence="12">
    <location>
        <begin position="1"/>
        <end position="21"/>
    </location>
</feature>
<evidence type="ECO:0000256" key="5">
    <source>
        <dbReference type="ARBA" id="ARBA00022448"/>
    </source>
</evidence>
<evidence type="ECO:0000313" key="15">
    <source>
        <dbReference type="Proteomes" id="UP001597458"/>
    </source>
</evidence>
<dbReference type="CDD" id="cd13653">
    <property type="entry name" value="PBP2_phosphate_like_1"/>
    <property type="match status" value="1"/>
</dbReference>
<evidence type="ECO:0000256" key="3">
    <source>
        <dbReference type="ARBA" id="ARBA00008725"/>
    </source>
</evidence>
<evidence type="ECO:0000256" key="8">
    <source>
        <dbReference type="ARBA" id="ARBA00022729"/>
    </source>
</evidence>
<dbReference type="InterPro" id="IPR011862">
    <property type="entry name" value="Phos-bd"/>
</dbReference>
<evidence type="ECO:0000256" key="6">
    <source>
        <dbReference type="ARBA" id="ARBA00022475"/>
    </source>
</evidence>
<protein>
    <recommendedName>
        <fullName evidence="12">Phosphate-binding protein</fullName>
    </recommendedName>
</protein>
<keyword evidence="5 12" id="KW-0813">Transport</keyword>
<comment type="function">
    <text evidence="1">Part of the ABC transporter complex PstSACB involved in phosphate import.</text>
</comment>
<evidence type="ECO:0000256" key="2">
    <source>
        <dbReference type="ARBA" id="ARBA00004193"/>
    </source>
</evidence>
<feature type="domain" description="PBP" evidence="13">
    <location>
        <begin position="41"/>
        <end position="271"/>
    </location>
</feature>
<dbReference type="PANTHER" id="PTHR30570">
    <property type="entry name" value="PERIPLASMIC PHOSPHATE BINDING COMPONENT OF PHOSPHATE ABC TRANSPORTER"/>
    <property type="match status" value="1"/>
</dbReference>
<keyword evidence="7 12" id="KW-0592">Phosphate transport</keyword>
<comment type="caution">
    <text evidence="14">The sequence shown here is derived from an EMBL/GenBank/DDBJ whole genome shotgun (WGS) entry which is preliminary data.</text>
</comment>
<evidence type="ECO:0000256" key="11">
    <source>
        <dbReference type="ARBA" id="ARBA00023288"/>
    </source>
</evidence>
<dbReference type="EMBL" id="JBHUMR010000014">
    <property type="protein sequence ID" value="MFD2618065.1"/>
    <property type="molecule type" value="Genomic_DNA"/>
</dbReference>
<evidence type="ECO:0000256" key="1">
    <source>
        <dbReference type="ARBA" id="ARBA00002841"/>
    </source>
</evidence>
<dbReference type="PANTHER" id="PTHR30570:SF4">
    <property type="entry name" value="PHOSPHATE-BINDING PROTEIN PSTS 1"/>
    <property type="match status" value="1"/>
</dbReference>
<keyword evidence="11 12" id="KW-0449">Lipoprotein</keyword>
<feature type="chain" id="PRO_5044963255" description="Phosphate-binding protein" evidence="12">
    <location>
        <begin position="22"/>
        <end position="302"/>
    </location>
</feature>
<dbReference type="InterPro" id="IPR024370">
    <property type="entry name" value="PBP_domain"/>
</dbReference>
<dbReference type="NCBIfam" id="TIGR02136">
    <property type="entry name" value="ptsS_2"/>
    <property type="match status" value="1"/>
</dbReference>
<evidence type="ECO:0000259" key="13">
    <source>
        <dbReference type="Pfam" id="PF12849"/>
    </source>
</evidence>
<sequence>MKQKKWIALTAILVLSLILSACGSKDTSSSGQSSNGNNKEELSGKIVIGGSTALQPLAAAAAAEFMKEHPKVQIEVQGGGSGAGLSEVSNGNFDIGMSDVFAESKSNIDASQLKDYKVAVVGMTAAVNKEAGIKKLSKEDLIKVFTGKVKNWSEVGGKNVKITLVNRPDGSGTRATFDEFALDKQTPAEGITQDSSNTVKKIVNETPGAIGYLALSYFNDDSIVKLAIDGTDATEDNVASGKFPVWAYEHMYTKGDPKPLVKAFIDYMMADPVQSNIVPAQGYLSVTKMQVERNAEGKLTNK</sequence>
<dbReference type="Pfam" id="PF12849">
    <property type="entry name" value="PBP_like_2"/>
    <property type="match status" value="1"/>
</dbReference>
<dbReference type="Gene3D" id="3.40.190.10">
    <property type="entry name" value="Periplasmic binding protein-like II"/>
    <property type="match status" value="2"/>
</dbReference>
<evidence type="ECO:0000313" key="14">
    <source>
        <dbReference type="EMBL" id="MFD2618065.1"/>
    </source>
</evidence>